<dbReference type="Gene3D" id="1.25.40.10">
    <property type="entry name" value="Tetratricopeptide repeat domain"/>
    <property type="match status" value="1"/>
</dbReference>
<organism evidence="2">
    <name type="scientific">Chromera velia CCMP2878</name>
    <dbReference type="NCBI Taxonomy" id="1169474"/>
    <lineage>
        <taxon>Eukaryota</taxon>
        <taxon>Sar</taxon>
        <taxon>Alveolata</taxon>
        <taxon>Colpodellida</taxon>
        <taxon>Chromeraceae</taxon>
        <taxon>Chromera</taxon>
    </lineage>
</organism>
<evidence type="ECO:0000313" key="2">
    <source>
        <dbReference type="EMBL" id="CEM32031.1"/>
    </source>
</evidence>
<dbReference type="SUPFAM" id="SSF48452">
    <property type="entry name" value="TPR-like"/>
    <property type="match status" value="1"/>
</dbReference>
<accession>A0A0G4GP27</accession>
<sequence length="197" mass="21771">MRMMEAQRGEGGMPTSSTSSSSTSLETCLPFAQTSVGIYEETDPHSIDAGKAYETLGTIYITQASETADMVSKNKLENDGCALLWKAHLIRDKTTDRLGAVRLLRQCADVRIASQKLDSAVTHLRRALEIGYESQEPLPNDMAQMERSLAKCLAQLGKRSEAFEHYERAMKMRGLAVGGLDDSFCNNVRKEMDRLGS</sequence>
<evidence type="ECO:0008006" key="3">
    <source>
        <dbReference type="Google" id="ProtNLM"/>
    </source>
</evidence>
<feature type="region of interest" description="Disordered" evidence="1">
    <location>
        <begin position="1"/>
        <end position="24"/>
    </location>
</feature>
<reference evidence="2" key="1">
    <citation type="submission" date="2014-11" db="EMBL/GenBank/DDBJ databases">
        <authorList>
            <person name="Otto D Thomas"/>
            <person name="Naeem Raeece"/>
        </authorList>
    </citation>
    <scope>NUCLEOTIDE SEQUENCE</scope>
</reference>
<feature type="compositionally biased region" description="Low complexity" evidence="1">
    <location>
        <begin position="15"/>
        <end position="24"/>
    </location>
</feature>
<gene>
    <name evidence="2" type="ORF">Cvel_4998</name>
</gene>
<protein>
    <recommendedName>
        <fullName evidence="3">MalT-like TPR region domain-containing protein</fullName>
    </recommendedName>
</protein>
<dbReference type="EMBL" id="CDMZ01001402">
    <property type="protein sequence ID" value="CEM32031.1"/>
    <property type="molecule type" value="Genomic_DNA"/>
</dbReference>
<evidence type="ECO:0000256" key="1">
    <source>
        <dbReference type="SAM" id="MobiDB-lite"/>
    </source>
</evidence>
<dbReference type="AlphaFoldDB" id="A0A0G4GP27"/>
<dbReference type="VEuPathDB" id="CryptoDB:Cvel_4998"/>
<dbReference type="InterPro" id="IPR011990">
    <property type="entry name" value="TPR-like_helical_dom_sf"/>
</dbReference>
<proteinExistence type="predicted"/>
<name>A0A0G4GP27_9ALVE</name>